<keyword evidence="1" id="KW-1133">Transmembrane helix</keyword>
<keyword evidence="1" id="KW-0812">Transmembrane</keyword>
<sequence>MKKPVFWNSIGIYLLLYNNILLIVSLIMALKAVVEGNGTFGGDVWYQMLIFLVYIIVIAGLLTGGKKGYILSCLFIPFIILQYFYPPIMVSLLPKMVMLAFRVIELVSFIYLILSPDSQAYIRTVDQKNE</sequence>
<feature type="transmembrane region" description="Helical" evidence="1">
    <location>
        <begin position="12"/>
        <end position="32"/>
    </location>
</feature>
<feature type="transmembrane region" description="Helical" evidence="1">
    <location>
        <begin position="97"/>
        <end position="114"/>
    </location>
</feature>
<evidence type="ECO:0000256" key="1">
    <source>
        <dbReference type="SAM" id="Phobius"/>
    </source>
</evidence>
<proteinExistence type="predicted"/>
<dbReference type="RefSeq" id="WP_069661728.1">
    <property type="nucleotide sequence ID" value="NZ_JBHUJJ010000001.1"/>
</dbReference>
<keyword evidence="1" id="KW-0472">Membrane</keyword>
<dbReference type="EMBL" id="MIJY01000001">
    <property type="protein sequence ID" value="OEG20418.1"/>
    <property type="molecule type" value="Genomic_DNA"/>
</dbReference>
<keyword evidence="3" id="KW-1185">Reference proteome</keyword>
<feature type="transmembrane region" description="Helical" evidence="1">
    <location>
        <begin position="44"/>
        <end position="62"/>
    </location>
</feature>
<protein>
    <submittedName>
        <fullName evidence="2">Uncharacterized protein</fullName>
    </submittedName>
</protein>
<gene>
    <name evidence="2" type="ORF">BCR25_00950</name>
</gene>
<organism evidence="2 3">
    <name type="scientific">Enterococcus termitis</name>
    <dbReference type="NCBI Taxonomy" id="332950"/>
    <lineage>
        <taxon>Bacteria</taxon>
        <taxon>Bacillati</taxon>
        <taxon>Bacillota</taxon>
        <taxon>Bacilli</taxon>
        <taxon>Lactobacillales</taxon>
        <taxon>Enterococcaceae</taxon>
        <taxon>Enterococcus</taxon>
    </lineage>
</organism>
<evidence type="ECO:0000313" key="2">
    <source>
        <dbReference type="EMBL" id="OEG20418.1"/>
    </source>
</evidence>
<dbReference type="Proteomes" id="UP000095094">
    <property type="component" value="Unassembled WGS sequence"/>
</dbReference>
<name>A0A1E5H616_9ENTE</name>
<dbReference type="AlphaFoldDB" id="A0A1E5H616"/>
<evidence type="ECO:0000313" key="3">
    <source>
        <dbReference type="Proteomes" id="UP000095094"/>
    </source>
</evidence>
<dbReference type="OrthoDB" id="2185672at2"/>
<feature type="transmembrane region" description="Helical" evidence="1">
    <location>
        <begin position="69"/>
        <end position="85"/>
    </location>
</feature>
<accession>A0A1E5H616</accession>
<reference evidence="3" key="1">
    <citation type="submission" date="2016-09" db="EMBL/GenBank/DDBJ databases">
        <authorList>
            <person name="Gulvik C.A."/>
        </authorList>
    </citation>
    <scope>NUCLEOTIDE SEQUENCE [LARGE SCALE GENOMIC DNA]</scope>
    <source>
        <strain evidence="3">LMG 8895</strain>
    </source>
</reference>
<comment type="caution">
    <text evidence="2">The sequence shown here is derived from an EMBL/GenBank/DDBJ whole genome shotgun (WGS) entry which is preliminary data.</text>
</comment>